<dbReference type="RefSeq" id="WP_380831625.1">
    <property type="nucleotide sequence ID" value="NZ_JBHTCG010000043.1"/>
</dbReference>
<dbReference type="Gene3D" id="3.60.15.10">
    <property type="entry name" value="Ribonuclease Z/Hydroxyacylglutathione hydrolase-like"/>
    <property type="match status" value="1"/>
</dbReference>
<feature type="domain" description="Metallo-beta-lactamase" evidence="2">
    <location>
        <begin position="35"/>
        <end position="103"/>
    </location>
</feature>
<evidence type="ECO:0000313" key="3">
    <source>
        <dbReference type="EMBL" id="MFC7387756.1"/>
    </source>
</evidence>
<evidence type="ECO:0000313" key="4">
    <source>
        <dbReference type="Proteomes" id="UP001596496"/>
    </source>
</evidence>
<sequence>MNTCRGHSARGRAGYEPRSAHGRARSRRSCEGRRGRARSVFFGGEIAEVAPLERYRAEHPPVDVALLPVNGLRPLFGPRLVMGPAQAVAGARAVGAEVLIPVHDAHGRDPLSVLFRTTVTASEAMALAGPDLRVVNLPTGRPWASPS</sequence>
<name>A0ABW2PHA3_9ACTN</name>
<feature type="region of interest" description="Disordered" evidence="1">
    <location>
        <begin position="1"/>
        <end position="30"/>
    </location>
</feature>
<evidence type="ECO:0000259" key="2">
    <source>
        <dbReference type="Pfam" id="PF12706"/>
    </source>
</evidence>
<protein>
    <submittedName>
        <fullName evidence="3">MBL fold metallo-hydrolase</fullName>
    </submittedName>
</protein>
<dbReference type="EMBL" id="JBHTCG010000043">
    <property type="protein sequence ID" value="MFC7387756.1"/>
    <property type="molecule type" value="Genomic_DNA"/>
</dbReference>
<dbReference type="Proteomes" id="UP001596496">
    <property type="component" value="Unassembled WGS sequence"/>
</dbReference>
<evidence type="ECO:0000256" key="1">
    <source>
        <dbReference type="SAM" id="MobiDB-lite"/>
    </source>
</evidence>
<gene>
    <name evidence="3" type="ORF">ACFQSB_36500</name>
</gene>
<dbReference type="InterPro" id="IPR001279">
    <property type="entry name" value="Metallo-B-lactamas"/>
</dbReference>
<proteinExistence type="predicted"/>
<reference evidence="4" key="1">
    <citation type="journal article" date="2019" name="Int. J. Syst. Evol. Microbiol.">
        <title>The Global Catalogue of Microorganisms (GCM) 10K type strain sequencing project: providing services to taxonomists for standard genome sequencing and annotation.</title>
        <authorList>
            <consortium name="The Broad Institute Genomics Platform"/>
            <consortium name="The Broad Institute Genome Sequencing Center for Infectious Disease"/>
            <person name="Wu L."/>
            <person name="Ma J."/>
        </authorList>
    </citation>
    <scope>NUCLEOTIDE SEQUENCE [LARGE SCALE GENOMIC DNA]</scope>
    <source>
        <strain evidence="4">CECT 7649</strain>
    </source>
</reference>
<comment type="caution">
    <text evidence="3">The sequence shown here is derived from an EMBL/GenBank/DDBJ whole genome shotgun (WGS) entry which is preliminary data.</text>
</comment>
<organism evidence="3 4">
    <name type="scientific">Sphaerisporangium rhizosphaerae</name>
    <dbReference type="NCBI Taxonomy" id="2269375"/>
    <lineage>
        <taxon>Bacteria</taxon>
        <taxon>Bacillati</taxon>
        <taxon>Actinomycetota</taxon>
        <taxon>Actinomycetes</taxon>
        <taxon>Streptosporangiales</taxon>
        <taxon>Streptosporangiaceae</taxon>
        <taxon>Sphaerisporangium</taxon>
    </lineage>
</organism>
<dbReference type="InterPro" id="IPR036866">
    <property type="entry name" value="RibonucZ/Hydroxyglut_hydro"/>
</dbReference>
<keyword evidence="4" id="KW-1185">Reference proteome</keyword>
<dbReference type="Pfam" id="PF12706">
    <property type="entry name" value="Lactamase_B_2"/>
    <property type="match status" value="1"/>
</dbReference>
<accession>A0ABW2PHA3</accession>